<dbReference type="RefSeq" id="WP_188442648.1">
    <property type="nucleotide sequence ID" value="NZ_BMFD01000006.1"/>
</dbReference>
<comment type="similarity">
    <text evidence="1 2">Belongs to the fructosamine kinase family.</text>
</comment>
<dbReference type="PANTHER" id="PTHR12149">
    <property type="entry name" value="FRUCTOSAMINE 3 KINASE-RELATED PROTEIN"/>
    <property type="match status" value="1"/>
</dbReference>
<comment type="caution">
    <text evidence="3">The sequence shown here is derived from an EMBL/GenBank/DDBJ whole genome shotgun (WGS) entry which is preliminary data.</text>
</comment>
<gene>
    <name evidence="3" type="ORF">GCM10010993_21350</name>
</gene>
<reference evidence="4" key="1">
    <citation type="journal article" date="2019" name="Int. J. Syst. Evol. Microbiol.">
        <title>The Global Catalogue of Microorganisms (GCM) 10K type strain sequencing project: providing services to taxonomists for standard genome sequencing and annotation.</title>
        <authorList>
            <consortium name="The Broad Institute Genomics Platform"/>
            <consortium name="The Broad Institute Genome Sequencing Center for Infectious Disease"/>
            <person name="Wu L."/>
            <person name="Ma J."/>
        </authorList>
    </citation>
    <scope>NUCLEOTIDE SEQUENCE [LARGE SCALE GENOMIC DNA]</scope>
    <source>
        <strain evidence="4">CGMCC 1.12479</strain>
    </source>
</reference>
<dbReference type="GO" id="GO:0016301">
    <property type="term" value="F:kinase activity"/>
    <property type="evidence" value="ECO:0007669"/>
    <property type="project" value="UniProtKB-KW"/>
</dbReference>
<dbReference type="PANTHER" id="PTHR12149:SF8">
    <property type="entry name" value="PROTEIN-RIBULOSAMINE 3-KINASE"/>
    <property type="match status" value="1"/>
</dbReference>
<dbReference type="Proteomes" id="UP000635885">
    <property type="component" value="Unassembled WGS sequence"/>
</dbReference>
<proteinExistence type="inferred from homology"/>
<evidence type="ECO:0000313" key="4">
    <source>
        <dbReference type="Proteomes" id="UP000635885"/>
    </source>
</evidence>
<dbReference type="PIRSF" id="PIRSF006221">
    <property type="entry name" value="Ketosamine-3-kinase"/>
    <property type="match status" value="1"/>
</dbReference>
<evidence type="ECO:0000256" key="1">
    <source>
        <dbReference type="ARBA" id="ARBA00009460"/>
    </source>
</evidence>
<evidence type="ECO:0000256" key="2">
    <source>
        <dbReference type="PIRNR" id="PIRNR006221"/>
    </source>
</evidence>
<dbReference type="SUPFAM" id="SSF56112">
    <property type="entry name" value="Protein kinase-like (PK-like)"/>
    <property type="match status" value="1"/>
</dbReference>
<organism evidence="3 4">
    <name type="scientific">Belliella aquatica</name>
    <dbReference type="NCBI Taxonomy" id="1323734"/>
    <lineage>
        <taxon>Bacteria</taxon>
        <taxon>Pseudomonadati</taxon>
        <taxon>Bacteroidota</taxon>
        <taxon>Cytophagia</taxon>
        <taxon>Cytophagales</taxon>
        <taxon>Cyclobacteriaceae</taxon>
        <taxon>Belliella</taxon>
    </lineage>
</organism>
<dbReference type="InterPro" id="IPR016477">
    <property type="entry name" value="Fructo-/Ketosamine-3-kinase"/>
</dbReference>
<evidence type="ECO:0000313" key="3">
    <source>
        <dbReference type="EMBL" id="GGC42477.1"/>
    </source>
</evidence>
<dbReference type="Gene3D" id="3.90.1200.10">
    <property type="match status" value="1"/>
</dbReference>
<keyword evidence="2" id="KW-0808">Transferase</keyword>
<accession>A0ABQ1MLW6</accession>
<dbReference type="Pfam" id="PF03881">
    <property type="entry name" value="Fructosamin_kin"/>
    <property type="match status" value="1"/>
</dbReference>
<keyword evidence="2 3" id="KW-0418">Kinase</keyword>
<dbReference type="EMBL" id="BMFD01000006">
    <property type="protein sequence ID" value="GGC42477.1"/>
    <property type="molecule type" value="Genomic_DNA"/>
</dbReference>
<sequence>MFDLNARYEQILFLSFGKEITINQSRLVAAGNVNQGIQLSTSEGNYFLKVNFEALRDIFEKEAHGLQLLASNCPLTVPEVYHYGQIEDYNYLLMEWVESGERSTDYWERLGEGLAQLHMASQESFGLSDSNYISSLSQNNVMTTTWVDFFIEQRLEPLMGKAYFDGLIEEDFLKKFRSIYPKLQEFFPRERPALLHGDLWSGNVMADSNGFPALIDPAVYFGNREMDIAFSRMFGGFDQRFYDAYDSVFPLSDGFDERKDVYNLYPLLVHLLLFGKSYLSGIQKVITKLI</sequence>
<dbReference type="InterPro" id="IPR011009">
    <property type="entry name" value="Kinase-like_dom_sf"/>
</dbReference>
<keyword evidence="4" id="KW-1185">Reference proteome</keyword>
<name>A0ABQ1MLW6_9BACT</name>
<protein>
    <submittedName>
        <fullName evidence="3">Fructosamine kinase</fullName>
    </submittedName>
</protein>
<dbReference type="Gene3D" id="3.30.200.20">
    <property type="entry name" value="Phosphorylase Kinase, domain 1"/>
    <property type="match status" value="1"/>
</dbReference>